<evidence type="ECO:0000256" key="3">
    <source>
        <dbReference type="ARBA" id="ARBA00013244"/>
    </source>
</evidence>
<dbReference type="AlphaFoldDB" id="A0AAV9MQF4"/>
<accession>A0AAV9MQF4</accession>
<dbReference type="PANTHER" id="PTHR31650">
    <property type="entry name" value="O-ACYLTRANSFERASE (WSD1-LIKE) FAMILY PROTEIN"/>
    <property type="match status" value="1"/>
</dbReference>
<comment type="pathway">
    <text evidence="1">Glycerolipid metabolism; triacylglycerol biosynthesis.</text>
</comment>
<evidence type="ECO:0000313" key="10">
    <source>
        <dbReference type="Proteomes" id="UP001311915"/>
    </source>
</evidence>
<feature type="domain" description="O-acyltransferase WSD1-like N-terminal" evidence="8">
    <location>
        <begin position="74"/>
        <end position="279"/>
    </location>
</feature>
<gene>
    <name evidence="9" type="ORF">R3W88_002624</name>
</gene>
<evidence type="ECO:0000256" key="4">
    <source>
        <dbReference type="ARBA" id="ARBA00022679"/>
    </source>
</evidence>
<evidence type="ECO:0000313" key="9">
    <source>
        <dbReference type="EMBL" id="KAK4738927.1"/>
    </source>
</evidence>
<name>A0AAV9MQF4_9SOLN</name>
<keyword evidence="7" id="KW-0472">Membrane</keyword>
<keyword evidence="4" id="KW-0808">Transferase</keyword>
<keyword evidence="7" id="KW-1133">Transmembrane helix</keyword>
<evidence type="ECO:0000256" key="6">
    <source>
        <dbReference type="ARBA" id="ARBA00048109"/>
    </source>
</evidence>
<keyword evidence="7" id="KW-0812">Transmembrane</keyword>
<sequence>MEGQGSGKKMILKPLRIISKNLDEEAMLLSPSSRMFHEPNYNVYVLAIMGWKVPINVDSIKAELQSKILKHPRFSSLQVMDESDGGGNMRWVPTTVNIDDHVIVPLQLADNNVDKDELVEDYISNLSTTNVDMSKPLWDFHILNVKTCHAEATSVFRIHHSIGDGVALMSFLLSCFRTTSDPTCLPKLPVFSSSKDKSNLSQTKNRKKNLWQYLVKLWFFIKLLFNTIADVLLFIATALFLKDSQTPFTTTQGFNASARQRYIYRTISLDDVKFIKDVTNAVSIYIIINFSWI</sequence>
<reference evidence="9 10" key="1">
    <citation type="submission" date="2023-10" db="EMBL/GenBank/DDBJ databases">
        <title>Genome-Wide Identification Analysis in wild type Solanum Pinnatisectum Reveals Some Genes Defensing Phytophthora Infestans.</title>
        <authorList>
            <person name="Sun C."/>
        </authorList>
    </citation>
    <scope>NUCLEOTIDE SEQUENCE [LARGE SCALE GENOMIC DNA]</scope>
    <source>
        <strain evidence="9">LQN</strain>
        <tissue evidence="9">Leaf</tissue>
    </source>
</reference>
<dbReference type="PANTHER" id="PTHR31650:SF28">
    <property type="entry name" value="O-ACYLTRANSFERASE WSD1-LIKE ISOFORM X1"/>
    <property type="match status" value="1"/>
</dbReference>
<keyword evidence="5" id="KW-0012">Acyltransferase</keyword>
<evidence type="ECO:0000256" key="7">
    <source>
        <dbReference type="SAM" id="Phobius"/>
    </source>
</evidence>
<dbReference type="EMBL" id="JAWPEI010000001">
    <property type="protein sequence ID" value="KAK4738927.1"/>
    <property type="molecule type" value="Genomic_DNA"/>
</dbReference>
<evidence type="ECO:0000256" key="2">
    <source>
        <dbReference type="ARBA" id="ARBA00005189"/>
    </source>
</evidence>
<comment type="pathway">
    <text evidence="2">Lipid metabolism.</text>
</comment>
<dbReference type="InterPro" id="IPR004255">
    <property type="entry name" value="O-acyltransferase_WSD1_N"/>
</dbReference>
<evidence type="ECO:0000256" key="1">
    <source>
        <dbReference type="ARBA" id="ARBA00004771"/>
    </source>
</evidence>
<dbReference type="InterPro" id="IPR045034">
    <property type="entry name" value="O-acyltransferase_WSD1-like"/>
</dbReference>
<comment type="caution">
    <text evidence="9">The sequence shown here is derived from an EMBL/GenBank/DDBJ whole genome shotgun (WGS) entry which is preliminary data.</text>
</comment>
<organism evidence="9 10">
    <name type="scientific">Solanum pinnatisectum</name>
    <name type="common">tansyleaf nightshade</name>
    <dbReference type="NCBI Taxonomy" id="50273"/>
    <lineage>
        <taxon>Eukaryota</taxon>
        <taxon>Viridiplantae</taxon>
        <taxon>Streptophyta</taxon>
        <taxon>Embryophyta</taxon>
        <taxon>Tracheophyta</taxon>
        <taxon>Spermatophyta</taxon>
        <taxon>Magnoliopsida</taxon>
        <taxon>eudicotyledons</taxon>
        <taxon>Gunneridae</taxon>
        <taxon>Pentapetalae</taxon>
        <taxon>asterids</taxon>
        <taxon>lamiids</taxon>
        <taxon>Solanales</taxon>
        <taxon>Solanaceae</taxon>
        <taxon>Solanoideae</taxon>
        <taxon>Solaneae</taxon>
        <taxon>Solanum</taxon>
    </lineage>
</organism>
<proteinExistence type="predicted"/>
<dbReference type="SUPFAM" id="SSF52777">
    <property type="entry name" value="CoA-dependent acyltransferases"/>
    <property type="match status" value="1"/>
</dbReference>
<dbReference type="Proteomes" id="UP001311915">
    <property type="component" value="Unassembled WGS sequence"/>
</dbReference>
<dbReference type="GO" id="GO:0004144">
    <property type="term" value="F:diacylglycerol O-acyltransferase activity"/>
    <property type="evidence" value="ECO:0007669"/>
    <property type="project" value="UniProtKB-EC"/>
</dbReference>
<dbReference type="Pfam" id="PF03007">
    <property type="entry name" value="WS_DGAT_cat"/>
    <property type="match status" value="1"/>
</dbReference>
<dbReference type="GO" id="GO:0019432">
    <property type="term" value="P:triglyceride biosynthetic process"/>
    <property type="evidence" value="ECO:0007669"/>
    <property type="project" value="TreeGrafter"/>
</dbReference>
<dbReference type="EC" id="2.3.1.20" evidence="3"/>
<comment type="catalytic activity">
    <reaction evidence="6">
        <text>an acyl-CoA + a 1,2-diacyl-sn-glycerol = a triacyl-sn-glycerol + CoA</text>
        <dbReference type="Rhea" id="RHEA:10868"/>
        <dbReference type="ChEBI" id="CHEBI:17815"/>
        <dbReference type="ChEBI" id="CHEBI:57287"/>
        <dbReference type="ChEBI" id="CHEBI:58342"/>
        <dbReference type="ChEBI" id="CHEBI:64615"/>
        <dbReference type="EC" id="2.3.1.20"/>
    </reaction>
</comment>
<evidence type="ECO:0000259" key="8">
    <source>
        <dbReference type="Pfam" id="PF03007"/>
    </source>
</evidence>
<dbReference type="GO" id="GO:0005886">
    <property type="term" value="C:plasma membrane"/>
    <property type="evidence" value="ECO:0007669"/>
    <property type="project" value="TreeGrafter"/>
</dbReference>
<protein>
    <recommendedName>
        <fullName evidence="3">diacylglycerol O-acyltransferase</fullName>
        <ecNumber evidence="3">2.3.1.20</ecNumber>
    </recommendedName>
</protein>
<feature type="transmembrane region" description="Helical" evidence="7">
    <location>
        <begin position="217"/>
        <end position="241"/>
    </location>
</feature>
<keyword evidence="10" id="KW-1185">Reference proteome</keyword>
<evidence type="ECO:0000256" key="5">
    <source>
        <dbReference type="ARBA" id="ARBA00023315"/>
    </source>
</evidence>